<evidence type="ECO:0000256" key="1">
    <source>
        <dbReference type="SAM" id="MobiDB-lite"/>
    </source>
</evidence>
<accession>A0A843XBX0</accession>
<sequence length="90" mass="9641">MPHVRFDPSQTLVEQEASAFPAPPPNSPRPSPNLQVFVRCLFFLPNSSSGAGEFVRLGFVAPVEIGPRLPPAARGAPVTEEKGFSGLKLE</sequence>
<feature type="compositionally biased region" description="Basic and acidic residues" evidence="1">
    <location>
        <begin position="79"/>
        <end position="90"/>
    </location>
</feature>
<dbReference type="AlphaFoldDB" id="A0A843XBX0"/>
<dbReference type="Proteomes" id="UP000652761">
    <property type="component" value="Unassembled WGS sequence"/>
</dbReference>
<name>A0A843XBX0_COLES</name>
<evidence type="ECO:0000313" key="3">
    <source>
        <dbReference type="Proteomes" id="UP000652761"/>
    </source>
</evidence>
<proteinExistence type="predicted"/>
<gene>
    <name evidence="2" type="ORF">Taro_049857</name>
</gene>
<feature type="region of interest" description="Disordered" evidence="1">
    <location>
        <begin position="1"/>
        <end position="29"/>
    </location>
</feature>
<evidence type="ECO:0000313" key="2">
    <source>
        <dbReference type="EMBL" id="MQM16894.1"/>
    </source>
</evidence>
<protein>
    <submittedName>
        <fullName evidence="2">Uncharacterized protein</fullName>
    </submittedName>
</protein>
<comment type="caution">
    <text evidence="2">The sequence shown here is derived from an EMBL/GenBank/DDBJ whole genome shotgun (WGS) entry which is preliminary data.</text>
</comment>
<feature type="region of interest" description="Disordered" evidence="1">
    <location>
        <begin position="67"/>
        <end position="90"/>
    </location>
</feature>
<reference evidence="2" key="1">
    <citation type="submission" date="2017-07" db="EMBL/GenBank/DDBJ databases">
        <title>Taro Niue Genome Assembly and Annotation.</title>
        <authorList>
            <person name="Atibalentja N."/>
            <person name="Keating K."/>
            <person name="Fields C.J."/>
        </authorList>
    </citation>
    <scope>NUCLEOTIDE SEQUENCE</scope>
    <source>
        <strain evidence="2">Niue_2</strain>
        <tissue evidence="2">Leaf</tissue>
    </source>
</reference>
<keyword evidence="3" id="KW-1185">Reference proteome</keyword>
<organism evidence="2 3">
    <name type="scientific">Colocasia esculenta</name>
    <name type="common">Wild taro</name>
    <name type="synonym">Arum esculentum</name>
    <dbReference type="NCBI Taxonomy" id="4460"/>
    <lineage>
        <taxon>Eukaryota</taxon>
        <taxon>Viridiplantae</taxon>
        <taxon>Streptophyta</taxon>
        <taxon>Embryophyta</taxon>
        <taxon>Tracheophyta</taxon>
        <taxon>Spermatophyta</taxon>
        <taxon>Magnoliopsida</taxon>
        <taxon>Liliopsida</taxon>
        <taxon>Araceae</taxon>
        <taxon>Aroideae</taxon>
        <taxon>Colocasieae</taxon>
        <taxon>Colocasia</taxon>
    </lineage>
</organism>
<dbReference type="EMBL" id="NMUH01007234">
    <property type="protein sequence ID" value="MQM16894.1"/>
    <property type="molecule type" value="Genomic_DNA"/>
</dbReference>